<evidence type="ECO:0000313" key="8">
    <source>
        <dbReference type="EMBL" id="NLS13655.1"/>
    </source>
</evidence>
<keyword evidence="7" id="KW-1133">Transmembrane helix</keyword>
<evidence type="ECO:0000256" key="2">
    <source>
        <dbReference type="ARBA" id="ARBA00022729"/>
    </source>
</evidence>
<feature type="transmembrane region" description="Helical" evidence="7">
    <location>
        <begin position="12"/>
        <end position="31"/>
    </location>
</feature>
<accession>A0A7X8TRQ7</accession>
<dbReference type="AlphaFoldDB" id="A0A7X8TRQ7"/>
<dbReference type="EMBL" id="JABAIK010000011">
    <property type="protein sequence ID" value="NLS13655.1"/>
    <property type="molecule type" value="Genomic_DNA"/>
</dbReference>
<keyword evidence="4" id="KW-0564">Palmitate</keyword>
<evidence type="ECO:0000256" key="4">
    <source>
        <dbReference type="ARBA" id="ARBA00023139"/>
    </source>
</evidence>
<evidence type="ECO:0000313" key="9">
    <source>
        <dbReference type="Proteomes" id="UP000535589"/>
    </source>
</evidence>
<gene>
    <name evidence="8" type="ORF">HGP28_12205</name>
</gene>
<comment type="subcellular location">
    <subcellularLocation>
        <location evidence="1">Cell outer membrane</location>
        <topology evidence="1">Lipid-anchor</topology>
    </subcellularLocation>
</comment>
<keyword evidence="2" id="KW-0732">Signal</keyword>
<protein>
    <submittedName>
        <fullName evidence="8">Lipoprotein</fullName>
    </submittedName>
</protein>
<dbReference type="NCBIfam" id="NF047847">
    <property type="entry name" value="SS_mature_LptM"/>
    <property type="match status" value="1"/>
</dbReference>
<dbReference type="GO" id="GO:0009279">
    <property type="term" value="C:cell outer membrane"/>
    <property type="evidence" value="ECO:0007669"/>
    <property type="project" value="UniProtKB-SubCell"/>
</dbReference>
<keyword evidence="6 8" id="KW-0449">Lipoprotein</keyword>
<reference evidence="8 9" key="1">
    <citation type="submission" date="2020-04" db="EMBL/GenBank/DDBJ databases">
        <title>Vibrio sp. SM6, a novel species isolated from seawater.</title>
        <authorList>
            <person name="Wang X."/>
        </authorList>
    </citation>
    <scope>NUCLEOTIDE SEQUENCE [LARGE SCALE GENOMIC DNA]</scope>
    <source>
        <strain evidence="8 9">SM6</strain>
    </source>
</reference>
<name>A0A7X8TRQ7_9VIBR</name>
<keyword evidence="5" id="KW-0998">Cell outer membrane</keyword>
<keyword evidence="7" id="KW-0812">Transmembrane</keyword>
<evidence type="ECO:0000256" key="5">
    <source>
        <dbReference type="ARBA" id="ARBA00023237"/>
    </source>
</evidence>
<comment type="caution">
    <text evidence="8">The sequence shown here is derived from an EMBL/GenBank/DDBJ whole genome shotgun (WGS) entry which is preliminary data.</text>
</comment>
<feature type="transmembrane region" description="Helical" evidence="7">
    <location>
        <begin position="43"/>
        <end position="64"/>
    </location>
</feature>
<evidence type="ECO:0000256" key="1">
    <source>
        <dbReference type="ARBA" id="ARBA00004459"/>
    </source>
</evidence>
<evidence type="ECO:0000256" key="6">
    <source>
        <dbReference type="ARBA" id="ARBA00023288"/>
    </source>
</evidence>
<keyword evidence="3 7" id="KW-0472">Membrane</keyword>
<sequence length="88" mass="9114">MKFSFIHLIYPIAFPECGAIIGGIGLIITMCKMKKLSTSLRASALLVVTGLFLVGCGQSGALYLPQDETQVAPVAEPAASTAVDSAAQ</sequence>
<proteinExistence type="predicted"/>
<evidence type="ECO:0000256" key="7">
    <source>
        <dbReference type="SAM" id="Phobius"/>
    </source>
</evidence>
<keyword evidence="9" id="KW-1185">Reference proteome</keyword>
<organism evidence="8 9">
    <name type="scientific">Vibrio agarilyticus</name>
    <dbReference type="NCBI Taxonomy" id="2726741"/>
    <lineage>
        <taxon>Bacteria</taxon>
        <taxon>Pseudomonadati</taxon>
        <taxon>Pseudomonadota</taxon>
        <taxon>Gammaproteobacteria</taxon>
        <taxon>Vibrionales</taxon>
        <taxon>Vibrionaceae</taxon>
        <taxon>Vibrio</taxon>
    </lineage>
</organism>
<dbReference type="Proteomes" id="UP000535589">
    <property type="component" value="Unassembled WGS sequence"/>
</dbReference>
<evidence type="ECO:0000256" key="3">
    <source>
        <dbReference type="ARBA" id="ARBA00023136"/>
    </source>
</evidence>
<dbReference type="InterPro" id="IPR032831">
    <property type="entry name" value="LptM_cons"/>
</dbReference>